<reference evidence="2 3" key="1">
    <citation type="submission" date="2020-02" db="EMBL/GenBank/DDBJ databases">
        <title>Genome sequencing of Aeromonas rivipollensis.</title>
        <authorList>
            <person name="Fono-Tamo Ubani E.K."/>
            <person name="Lekota K.E."/>
        </authorList>
    </citation>
    <scope>NUCLEOTIDE SEQUENCE [LARGE SCALE GENOMIC DNA]</scope>
    <source>
        <strain evidence="2 3">G87</strain>
    </source>
</reference>
<dbReference type="RefSeq" id="WP_163148153.1">
    <property type="nucleotide sequence ID" value="NZ_JAAIKZ010000014.1"/>
</dbReference>
<dbReference type="Pfam" id="PF19835">
    <property type="entry name" value="SegE_GIY-YIG"/>
    <property type="match status" value="1"/>
</dbReference>
<proteinExistence type="predicted"/>
<dbReference type="Proteomes" id="UP000480681">
    <property type="component" value="Unassembled WGS sequence"/>
</dbReference>
<sequence length="139" mass="16388">MSKHHDWEGLDQDYIPPKGIEGFIYLIEDRETGYRYIGKKSFWSRVKDTKKSSPTFGKRIEKESNWRAYQSSNKTVADWDNPIKKVLCLCKTTFELSYKEIEILIKSDAILKDRYKNYLIGREPIGKPSSDLRISYKPK</sequence>
<gene>
    <name evidence="2" type="ORF">G4911_08660</name>
</gene>
<evidence type="ECO:0000313" key="2">
    <source>
        <dbReference type="EMBL" id="NEX74809.1"/>
    </source>
</evidence>
<organism evidence="2 3">
    <name type="scientific">Aeromonas rivipollensis</name>
    <dbReference type="NCBI Taxonomy" id="948519"/>
    <lineage>
        <taxon>Bacteria</taxon>
        <taxon>Pseudomonadati</taxon>
        <taxon>Pseudomonadota</taxon>
        <taxon>Gammaproteobacteria</taxon>
        <taxon>Aeromonadales</taxon>
        <taxon>Aeromonadaceae</taxon>
        <taxon>Aeromonas</taxon>
    </lineage>
</organism>
<evidence type="ECO:0000313" key="3">
    <source>
        <dbReference type="Proteomes" id="UP000480681"/>
    </source>
</evidence>
<dbReference type="AlphaFoldDB" id="A0AAW9YAL3"/>
<dbReference type="EMBL" id="JAAIKZ010000014">
    <property type="protein sequence ID" value="NEX74809.1"/>
    <property type="molecule type" value="Genomic_DNA"/>
</dbReference>
<accession>A0AAW9YAL3</accession>
<protein>
    <recommendedName>
        <fullName evidence="1">Putative endonuclease SegE-like GIY-YIG domain-containing protein</fullName>
    </recommendedName>
</protein>
<feature type="domain" description="Putative endonuclease SegE-like GIY-YIG" evidence="1">
    <location>
        <begin position="17"/>
        <end position="114"/>
    </location>
</feature>
<name>A0AAW9YAL3_9GAMM</name>
<comment type="caution">
    <text evidence="2">The sequence shown here is derived from an EMBL/GenBank/DDBJ whole genome shotgun (WGS) entry which is preliminary data.</text>
</comment>
<evidence type="ECO:0000259" key="1">
    <source>
        <dbReference type="Pfam" id="PF19835"/>
    </source>
</evidence>
<dbReference type="InterPro" id="IPR045566">
    <property type="entry name" value="SegE-like_GIY-YIG"/>
</dbReference>